<dbReference type="Pfam" id="PF02348">
    <property type="entry name" value="CTP_transf_3"/>
    <property type="match status" value="1"/>
</dbReference>
<dbReference type="NCBIfam" id="NF003948">
    <property type="entry name" value="PRK05450.1-1"/>
    <property type="match status" value="1"/>
</dbReference>
<accession>A0ABZ3DBI7</accession>
<sequence>MNPIIVIPARMASVRLPGKPLAMIGDRPMILHVLARARAADIGPVVVAVSDRDLACVVQDAGGTAILTDPALPSGSDRVWQALGHADPDGRHDVVINLQGDLPGLDPRTLGAALRPLADPRTDIGTLAAPIADADEAARDSVVKVACAFADDDPHGTARALYFSRAAIPWGTGPLWHHVGIYAYRRAALARFVGLPESALERREKLEQLRALEAGMTIGCCRIDHAPSGVDTPDDLARARRALTQEGQRGGEA</sequence>
<keyword evidence="1 4" id="KW-0808">Transferase</keyword>
<dbReference type="InterPro" id="IPR004528">
    <property type="entry name" value="KdsB"/>
</dbReference>
<evidence type="ECO:0000313" key="4">
    <source>
        <dbReference type="EMBL" id="XAE44953.1"/>
    </source>
</evidence>
<dbReference type="EMBL" id="CP152276">
    <property type="protein sequence ID" value="XAE44953.1"/>
    <property type="molecule type" value="Genomic_DNA"/>
</dbReference>
<dbReference type="EC" id="2.7.7.38" evidence="4"/>
<dbReference type="RefSeq" id="WP_342630124.1">
    <property type="nucleotide sequence ID" value="NZ_CP152276.1"/>
</dbReference>
<keyword evidence="2 4" id="KW-0548">Nucleotidyltransferase</keyword>
<keyword evidence="5" id="KW-1185">Reference proteome</keyword>
<dbReference type="InterPro" id="IPR029044">
    <property type="entry name" value="Nucleotide-diphossugar_trans"/>
</dbReference>
<gene>
    <name evidence="4" type="ORF">AAC691_03005</name>
</gene>
<reference evidence="4 5" key="1">
    <citation type="submission" date="2024-04" db="EMBL/GenBank/DDBJ databases">
        <title>Complete genome sequence of Nguyenibacter vanlangesis HBCM-1154, a strain capable of nitrogen fixation, IAA production, and phosphorus solubilization isolated from sugarcane soil.</title>
        <authorList>
            <person name="MY HANH P."/>
        </authorList>
    </citation>
    <scope>NUCLEOTIDE SEQUENCE [LARGE SCALE GENOMIC DNA]</scope>
    <source>
        <strain evidence="4 5">HBCM 1154</strain>
    </source>
</reference>
<evidence type="ECO:0000256" key="1">
    <source>
        <dbReference type="ARBA" id="ARBA00022679"/>
    </source>
</evidence>
<evidence type="ECO:0000256" key="3">
    <source>
        <dbReference type="ARBA" id="ARBA00022985"/>
    </source>
</evidence>
<dbReference type="NCBIfam" id="NF003952">
    <property type="entry name" value="PRK05450.1-5"/>
    <property type="match status" value="1"/>
</dbReference>
<protein>
    <submittedName>
        <fullName evidence="4">3-deoxy-manno-octulosonate cytidylyltransferase</fullName>
        <ecNumber evidence="4">2.7.7.38</ecNumber>
    </submittedName>
</protein>
<proteinExistence type="predicted"/>
<dbReference type="PANTHER" id="PTHR42866">
    <property type="entry name" value="3-DEOXY-MANNO-OCTULOSONATE CYTIDYLYLTRANSFERASE"/>
    <property type="match status" value="1"/>
</dbReference>
<organism evidence="4 5">
    <name type="scientific">Nguyenibacter vanlangensis</name>
    <dbReference type="NCBI Taxonomy" id="1216886"/>
    <lineage>
        <taxon>Bacteria</taxon>
        <taxon>Pseudomonadati</taxon>
        <taxon>Pseudomonadota</taxon>
        <taxon>Alphaproteobacteria</taxon>
        <taxon>Acetobacterales</taxon>
        <taxon>Acetobacteraceae</taxon>
        <taxon>Nguyenibacter</taxon>
    </lineage>
</organism>
<evidence type="ECO:0000313" key="5">
    <source>
        <dbReference type="Proteomes" id="UP001449795"/>
    </source>
</evidence>
<evidence type="ECO:0000256" key="2">
    <source>
        <dbReference type="ARBA" id="ARBA00022695"/>
    </source>
</evidence>
<name>A0ABZ3DBI7_9PROT</name>
<dbReference type="PANTHER" id="PTHR42866:SF2">
    <property type="entry name" value="3-DEOXY-MANNO-OCTULOSONATE CYTIDYLYLTRANSFERASE, MITOCHONDRIAL"/>
    <property type="match status" value="1"/>
</dbReference>
<dbReference type="GO" id="GO:0008690">
    <property type="term" value="F:3-deoxy-manno-octulosonate cytidylyltransferase activity"/>
    <property type="evidence" value="ECO:0007669"/>
    <property type="project" value="UniProtKB-EC"/>
</dbReference>
<dbReference type="Gene3D" id="3.90.550.10">
    <property type="entry name" value="Spore Coat Polysaccharide Biosynthesis Protein SpsA, Chain A"/>
    <property type="match status" value="1"/>
</dbReference>
<dbReference type="Proteomes" id="UP001449795">
    <property type="component" value="Chromosome"/>
</dbReference>
<dbReference type="SUPFAM" id="SSF53448">
    <property type="entry name" value="Nucleotide-diphospho-sugar transferases"/>
    <property type="match status" value="1"/>
</dbReference>
<dbReference type="InterPro" id="IPR003329">
    <property type="entry name" value="Cytidylyl_trans"/>
</dbReference>
<keyword evidence="3" id="KW-0448">Lipopolysaccharide biosynthesis</keyword>
<dbReference type="CDD" id="cd02517">
    <property type="entry name" value="CMP-KDO-Synthetase"/>
    <property type="match status" value="1"/>
</dbReference>